<dbReference type="GO" id="GO:0003677">
    <property type="term" value="F:DNA binding"/>
    <property type="evidence" value="ECO:0007669"/>
    <property type="project" value="UniProtKB-KW"/>
</dbReference>
<reference evidence="5" key="1">
    <citation type="submission" date="2018-06" db="EMBL/GenBank/DDBJ databases">
        <authorList>
            <person name="Zhirakovskaya E."/>
        </authorList>
    </citation>
    <scope>NUCLEOTIDE SEQUENCE</scope>
</reference>
<dbReference type="InterPro" id="IPR010998">
    <property type="entry name" value="Integrase_recombinase_N"/>
</dbReference>
<keyword evidence="3" id="KW-0238">DNA-binding</keyword>
<dbReference type="InterPro" id="IPR038488">
    <property type="entry name" value="Integrase_DNA-bd_sf"/>
</dbReference>
<dbReference type="PROSITE" id="PS51900">
    <property type="entry name" value="CB"/>
    <property type="match status" value="1"/>
</dbReference>
<dbReference type="AlphaFoldDB" id="A0A3B1AZX8"/>
<dbReference type="Pfam" id="PF13356">
    <property type="entry name" value="Arm-DNA-bind_3"/>
    <property type="match status" value="1"/>
</dbReference>
<dbReference type="GO" id="GO:0015074">
    <property type="term" value="P:DNA integration"/>
    <property type="evidence" value="ECO:0007669"/>
    <property type="project" value="UniProtKB-KW"/>
</dbReference>
<accession>A0A3B1AZX8</accession>
<dbReference type="InterPro" id="IPR011010">
    <property type="entry name" value="DNA_brk_join_enz"/>
</dbReference>
<evidence type="ECO:0000256" key="2">
    <source>
        <dbReference type="ARBA" id="ARBA00022908"/>
    </source>
</evidence>
<name>A0A3B1AZX8_9ZZZZ</name>
<evidence type="ECO:0000259" key="4">
    <source>
        <dbReference type="PROSITE" id="PS51900"/>
    </source>
</evidence>
<sequence length="220" mass="24425">MVAAEVPLQRKREAPITGTYPDVSLKGARERRDEARKLVANKIDPSAHRKAQKTATIERAENSFEMVTREWFTKHKINWAPAHASRIIRRFERDIFGWLGDSPVADITAPQLLEVIQRIEARGALETAHRTLGNCGQVFRYAVATGRAERDPSSDLRDGTSPIKNRGHFAAVTEPQQVAGVLRALDGYQGTLPVQCALKLAPLVFVRPGELRRNSGAISI</sequence>
<dbReference type="InterPro" id="IPR053876">
    <property type="entry name" value="Phage_int_M"/>
</dbReference>
<dbReference type="PANTHER" id="PTHR30629:SF2">
    <property type="entry name" value="PROPHAGE INTEGRASE INTS-RELATED"/>
    <property type="match status" value="1"/>
</dbReference>
<dbReference type="Gene3D" id="1.10.150.130">
    <property type="match status" value="1"/>
</dbReference>
<dbReference type="SUPFAM" id="SSF56349">
    <property type="entry name" value="DNA breaking-rejoining enzymes"/>
    <property type="match status" value="1"/>
</dbReference>
<evidence type="ECO:0000256" key="1">
    <source>
        <dbReference type="ARBA" id="ARBA00008857"/>
    </source>
</evidence>
<dbReference type="PANTHER" id="PTHR30629">
    <property type="entry name" value="PROPHAGE INTEGRASE"/>
    <property type="match status" value="1"/>
</dbReference>
<proteinExistence type="inferred from homology"/>
<keyword evidence="2" id="KW-0229">DNA integration</keyword>
<organism evidence="5">
    <name type="scientific">hydrothermal vent metagenome</name>
    <dbReference type="NCBI Taxonomy" id="652676"/>
    <lineage>
        <taxon>unclassified sequences</taxon>
        <taxon>metagenomes</taxon>
        <taxon>ecological metagenomes</taxon>
    </lineage>
</organism>
<feature type="domain" description="Core-binding (CB)" evidence="4">
    <location>
        <begin position="62"/>
        <end position="143"/>
    </location>
</feature>
<gene>
    <name evidence="5" type="ORF">MNBD_GAMMA25-970</name>
</gene>
<evidence type="ECO:0000313" key="5">
    <source>
        <dbReference type="EMBL" id="VAX09412.1"/>
    </source>
</evidence>
<dbReference type="InterPro" id="IPR044068">
    <property type="entry name" value="CB"/>
</dbReference>
<dbReference type="InterPro" id="IPR025166">
    <property type="entry name" value="Integrase_DNA_bind_dom"/>
</dbReference>
<protein>
    <submittedName>
        <fullName evidence="5">Integrase</fullName>
    </submittedName>
</protein>
<dbReference type="Gene3D" id="3.30.160.390">
    <property type="entry name" value="Integrase, DNA-binding domain"/>
    <property type="match status" value="1"/>
</dbReference>
<dbReference type="Pfam" id="PF22022">
    <property type="entry name" value="Phage_int_M"/>
    <property type="match status" value="1"/>
</dbReference>
<dbReference type="InterPro" id="IPR050808">
    <property type="entry name" value="Phage_Integrase"/>
</dbReference>
<dbReference type="EMBL" id="UOFY01000036">
    <property type="protein sequence ID" value="VAX09412.1"/>
    <property type="molecule type" value="Genomic_DNA"/>
</dbReference>
<evidence type="ECO:0000256" key="3">
    <source>
        <dbReference type="ARBA" id="ARBA00023125"/>
    </source>
</evidence>
<comment type="similarity">
    <text evidence="1">Belongs to the 'phage' integrase family.</text>
</comment>